<evidence type="ECO:0000256" key="4">
    <source>
        <dbReference type="ARBA" id="ARBA00022723"/>
    </source>
</evidence>
<evidence type="ECO:0000313" key="18">
    <source>
        <dbReference type="Proteomes" id="UP000603708"/>
    </source>
</evidence>
<dbReference type="GO" id="GO:0033212">
    <property type="term" value="P:iron import into cell"/>
    <property type="evidence" value="ECO:0007669"/>
    <property type="project" value="InterPro"/>
</dbReference>
<dbReference type="InterPro" id="IPR048327">
    <property type="entry name" value="Dyp_perox_N"/>
</dbReference>
<dbReference type="GO" id="GO:0004601">
    <property type="term" value="F:peroxidase activity"/>
    <property type="evidence" value="ECO:0007669"/>
    <property type="project" value="UniProtKB-KW"/>
</dbReference>
<comment type="similarity">
    <text evidence="9 13">Belongs to the DyP-type peroxidase family.</text>
</comment>
<dbReference type="AlphaFoldDB" id="A0A919GHA4"/>
<dbReference type="NCBIfam" id="TIGR01412">
    <property type="entry name" value="tat_substr_1"/>
    <property type="match status" value="1"/>
</dbReference>
<dbReference type="PROSITE" id="PS51318">
    <property type="entry name" value="TAT"/>
    <property type="match status" value="1"/>
</dbReference>
<evidence type="ECO:0000256" key="9">
    <source>
        <dbReference type="ARBA" id="ARBA00025737"/>
    </source>
</evidence>
<evidence type="ECO:0000256" key="7">
    <source>
        <dbReference type="ARBA" id="ARBA00023004"/>
    </source>
</evidence>
<dbReference type="InterPro" id="IPR011008">
    <property type="entry name" value="Dimeric_a/b-barrel"/>
</dbReference>
<dbReference type="PANTHER" id="PTHR30521">
    <property type="entry name" value="DEFERROCHELATASE/PEROXIDASE"/>
    <property type="match status" value="1"/>
</dbReference>
<feature type="region of interest" description="Disordered" evidence="14">
    <location>
        <begin position="320"/>
        <end position="344"/>
    </location>
</feature>
<evidence type="ECO:0000313" key="17">
    <source>
        <dbReference type="EMBL" id="GHH84742.1"/>
    </source>
</evidence>
<feature type="domain" description="Dyp-type peroxidase C-terminal" evidence="16">
    <location>
        <begin position="249"/>
        <end position="432"/>
    </location>
</feature>
<dbReference type="PANTHER" id="PTHR30521:SF4">
    <property type="entry name" value="DEFERROCHELATASE"/>
    <property type="match status" value="1"/>
</dbReference>
<evidence type="ECO:0000259" key="16">
    <source>
        <dbReference type="Pfam" id="PF20628"/>
    </source>
</evidence>
<gene>
    <name evidence="17" type="ORF">GCM10018793_50080</name>
</gene>
<keyword evidence="5" id="KW-0732">Signal</keyword>
<dbReference type="SUPFAM" id="SSF54909">
    <property type="entry name" value="Dimeric alpha+beta barrel"/>
    <property type="match status" value="1"/>
</dbReference>
<reference evidence="17" key="1">
    <citation type="journal article" date="2014" name="Int. J. Syst. Evol. Microbiol.">
        <title>Complete genome sequence of Corynebacterium casei LMG S-19264T (=DSM 44701T), isolated from a smear-ripened cheese.</title>
        <authorList>
            <consortium name="US DOE Joint Genome Institute (JGI-PGF)"/>
            <person name="Walter F."/>
            <person name="Albersmeier A."/>
            <person name="Kalinowski J."/>
            <person name="Ruckert C."/>
        </authorList>
    </citation>
    <scope>NUCLEOTIDE SEQUENCE</scope>
    <source>
        <strain evidence="17">JCM 5069</strain>
    </source>
</reference>
<feature type="domain" description="Dyp-type peroxidase N-terminal" evidence="15">
    <location>
        <begin position="89"/>
        <end position="240"/>
    </location>
</feature>
<dbReference type="GO" id="GO:0046872">
    <property type="term" value="F:metal ion binding"/>
    <property type="evidence" value="ECO:0007669"/>
    <property type="project" value="UniProtKB-KW"/>
</dbReference>
<feature type="region of interest" description="Disordered" evidence="14">
    <location>
        <begin position="129"/>
        <end position="153"/>
    </location>
</feature>
<dbReference type="EMBL" id="BNCD01000016">
    <property type="protein sequence ID" value="GHH84742.1"/>
    <property type="molecule type" value="Genomic_DNA"/>
</dbReference>
<evidence type="ECO:0000256" key="8">
    <source>
        <dbReference type="ARBA" id="ARBA00023239"/>
    </source>
</evidence>
<dbReference type="InterPro" id="IPR006314">
    <property type="entry name" value="Dyp_peroxidase"/>
</dbReference>
<feature type="region of interest" description="Disordered" evidence="14">
    <location>
        <begin position="1"/>
        <end position="37"/>
    </location>
</feature>
<name>A0A919GHA4_9ACTN</name>
<evidence type="ECO:0000256" key="10">
    <source>
        <dbReference type="ARBA" id="ARBA00033771"/>
    </source>
</evidence>
<comment type="function">
    <text evidence="13">Involved in the recovery of exogenous heme iron. Extracts iron from heme while preserving the protoporphyrin ring intact.</text>
</comment>
<evidence type="ECO:0000256" key="2">
    <source>
        <dbReference type="ARBA" id="ARBA00022559"/>
    </source>
</evidence>
<evidence type="ECO:0000256" key="5">
    <source>
        <dbReference type="ARBA" id="ARBA00022729"/>
    </source>
</evidence>
<evidence type="ECO:0000259" key="15">
    <source>
        <dbReference type="Pfam" id="PF04261"/>
    </source>
</evidence>
<dbReference type="PROSITE" id="PS51404">
    <property type="entry name" value="DYP_PEROXIDASE"/>
    <property type="match status" value="1"/>
</dbReference>
<dbReference type="Pfam" id="PF20628">
    <property type="entry name" value="Dyp_perox_C"/>
    <property type="match status" value="1"/>
</dbReference>
<keyword evidence="2 13" id="KW-0575">Peroxidase</keyword>
<dbReference type="RefSeq" id="WP_189935778.1">
    <property type="nucleotide sequence ID" value="NZ_BNCD01000016.1"/>
</dbReference>
<keyword evidence="6 13" id="KW-0560">Oxidoreductase</keyword>
<dbReference type="GO" id="GO:0020037">
    <property type="term" value="F:heme binding"/>
    <property type="evidence" value="ECO:0007669"/>
    <property type="project" value="InterPro"/>
</dbReference>
<evidence type="ECO:0000256" key="1">
    <source>
        <dbReference type="ARBA" id="ARBA00004196"/>
    </source>
</evidence>
<comment type="cofactor">
    <cofactor evidence="13">
        <name>heme b</name>
        <dbReference type="ChEBI" id="CHEBI:60344"/>
    </cofactor>
    <text evidence="13">Binds 1 heme b (iron(II)-protoporphyrin IX) group non-covalently per subunit.</text>
</comment>
<evidence type="ECO:0000256" key="12">
    <source>
        <dbReference type="ARBA" id="ARBA00048856"/>
    </source>
</evidence>
<organism evidence="17 18">
    <name type="scientific">Streptomyces sulfonofaciens</name>
    <dbReference type="NCBI Taxonomy" id="68272"/>
    <lineage>
        <taxon>Bacteria</taxon>
        <taxon>Bacillati</taxon>
        <taxon>Actinomycetota</taxon>
        <taxon>Actinomycetes</taxon>
        <taxon>Kitasatosporales</taxon>
        <taxon>Streptomycetaceae</taxon>
        <taxon>Streptomyces</taxon>
    </lineage>
</organism>
<keyword evidence="18" id="KW-1185">Reference proteome</keyword>
<comment type="caution">
    <text evidence="17">The sequence shown here is derived from an EMBL/GenBank/DDBJ whole genome shotgun (WGS) entry which is preliminary data.</text>
</comment>
<dbReference type="GO" id="GO:0004325">
    <property type="term" value="F:ferrochelatase activity"/>
    <property type="evidence" value="ECO:0007669"/>
    <property type="project" value="UniProtKB-EC"/>
</dbReference>
<dbReference type="InterPro" id="IPR048328">
    <property type="entry name" value="Dyp_perox_C"/>
</dbReference>
<evidence type="ECO:0000256" key="14">
    <source>
        <dbReference type="SAM" id="MobiDB-lite"/>
    </source>
</evidence>
<dbReference type="Pfam" id="PF04261">
    <property type="entry name" value="Dyp_perox_N"/>
    <property type="match status" value="1"/>
</dbReference>
<dbReference type="Proteomes" id="UP000603708">
    <property type="component" value="Unassembled WGS sequence"/>
</dbReference>
<protein>
    <recommendedName>
        <fullName evidence="10 13">Deferrochelatase</fullName>
        <ecNumber evidence="13">1.11.1.-</ecNumber>
    </recommendedName>
    <alternativeName>
        <fullName evidence="11 13">Peroxidase EfeB</fullName>
    </alternativeName>
</protein>
<sequence>MTTADGTERPGNGGAAETAATGGAPGPAPRTGAAAAGRTRRGFLRGAAVAGTAGAAGAVGLVAGQAAHAGADTPAPRAERPVPFHGVHQNGILAAPCRSTAFVSFDVTADARADLADLFRTLTERARFLTGGGAPPPAGITAPPTDSGTLGPEVPAGGLLVTVGVGASLFDDRYGLGPRAPRRLTAMAPFPDDDLDPAWCDGDISVQFCADSQDTVLHALRDIARHTRGGLQVRWRLDGFSSPPRPSGTPRNHMGFKDGTANPDRADRRTMNRLVWAGPPSGEPAWADGGSYQAVRLIRMLVEFWDRVSLTEQERMFGRSRDTGAPLDGNHEHDTPRFAQDPKGDVIPLDSHIRLANPRTADTDRNRILRRSYNYDRGTDSNGNLDMGLLFCSYQQDLQRQFKTVQQRLAGEPLTDYISPFGGGYFYALPGVRNAHDWWGRGLLT</sequence>
<dbReference type="GO" id="GO:0005829">
    <property type="term" value="C:cytosol"/>
    <property type="evidence" value="ECO:0007669"/>
    <property type="project" value="TreeGrafter"/>
</dbReference>
<keyword evidence="7 13" id="KW-0408">Iron</keyword>
<reference evidence="17" key="2">
    <citation type="submission" date="2020-09" db="EMBL/GenBank/DDBJ databases">
        <authorList>
            <person name="Sun Q."/>
            <person name="Ohkuma M."/>
        </authorList>
    </citation>
    <scope>NUCLEOTIDE SEQUENCE</scope>
    <source>
        <strain evidence="17">JCM 5069</strain>
    </source>
</reference>
<keyword evidence="4 13" id="KW-0479">Metal-binding</keyword>
<comment type="catalytic activity">
    <reaction evidence="12">
        <text>heme b + 2 H(+) = protoporphyrin IX + Fe(2+)</text>
        <dbReference type="Rhea" id="RHEA:22584"/>
        <dbReference type="ChEBI" id="CHEBI:15378"/>
        <dbReference type="ChEBI" id="CHEBI:29033"/>
        <dbReference type="ChEBI" id="CHEBI:57306"/>
        <dbReference type="ChEBI" id="CHEBI:60344"/>
        <dbReference type="EC" id="4.98.1.1"/>
    </reaction>
    <physiologicalReaction direction="left-to-right" evidence="12">
        <dbReference type="Rhea" id="RHEA:22585"/>
    </physiologicalReaction>
</comment>
<evidence type="ECO:0000256" key="13">
    <source>
        <dbReference type="RuleBase" id="RU365017"/>
    </source>
</evidence>
<comment type="subcellular location">
    <subcellularLocation>
        <location evidence="1">Cell envelope</location>
    </subcellularLocation>
</comment>
<dbReference type="InterPro" id="IPR006313">
    <property type="entry name" value="EfeB/EfeN"/>
</dbReference>
<evidence type="ECO:0000256" key="3">
    <source>
        <dbReference type="ARBA" id="ARBA00022617"/>
    </source>
</evidence>
<accession>A0A919GHA4</accession>
<dbReference type="InterPro" id="IPR006311">
    <property type="entry name" value="TAT_signal"/>
</dbReference>
<keyword evidence="8" id="KW-0456">Lyase</keyword>
<feature type="region of interest" description="Disordered" evidence="14">
    <location>
        <begin position="236"/>
        <end position="265"/>
    </location>
</feature>
<proteinExistence type="inferred from homology"/>
<dbReference type="EC" id="1.11.1.-" evidence="13"/>
<evidence type="ECO:0000256" key="11">
    <source>
        <dbReference type="ARBA" id="ARBA00033775"/>
    </source>
</evidence>
<keyword evidence="3 13" id="KW-0349">Heme</keyword>
<feature type="compositionally biased region" description="Basic and acidic residues" evidence="14">
    <location>
        <begin position="329"/>
        <end position="344"/>
    </location>
</feature>
<dbReference type="NCBIfam" id="TIGR01413">
    <property type="entry name" value="Dyp_perox_fam"/>
    <property type="match status" value="1"/>
</dbReference>
<dbReference type="GO" id="GO:0030313">
    <property type="term" value="C:cell envelope"/>
    <property type="evidence" value="ECO:0007669"/>
    <property type="project" value="UniProtKB-SubCell"/>
</dbReference>
<evidence type="ECO:0000256" key="6">
    <source>
        <dbReference type="ARBA" id="ARBA00023002"/>
    </source>
</evidence>